<dbReference type="GO" id="GO:0000160">
    <property type="term" value="P:phosphorelay signal transduction system"/>
    <property type="evidence" value="ECO:0007669"/>
    <property type="project" value="InterPro"/>
</dbReference>
<dbReference type="EMBL" id="FWYD01000007">
    <property type="protein sequence ID" value="SMC83469.1"/>
    <property type="molecule type" value="Genomic_DNA"/>
</dbReference>
<dbReference type="SUPFAM" id="SSF48452">
    <property type="entry name" value="TPR-like"/>
    <property type="match status" value="1"/>
</dbReference>
<sequence>MMSAATHSLSQNTILPKTYPFRRFIVLDRENNRQSCRSETRFHFFVEYYASLLNSKSPDTGTYRGAEFHVMAETNTNEKIALGSTRYLPEGDQLLGADGVPIFLRAQSARVLHYMAQRLGVLVTRDELIDDVWHGLSVTDDSLTQCIADVRRAIGDTNRTILKTIPKRGFVLNGAPVSAPRPSTFENMKTARVSASGYSSGDPVMAYARDTAKTVELKGDGCPRPTSERVHRLPPKARGGTMITQLSEKSLLPTISVIPLKNALQEGEDVLGSVFADVLTAALGSSEEINVISRLSSATFANANADLAEIGRQLNAEFVLSGFFIPRADRLQINLEFAEVATQRMLWAFRLELPVADLLGDFEAAHEIVAKVRRAILINEIRRVNTTPLADMKNYSLMFGAVGLMHRLSPNDFRKARAMLDALSERASNHPVPLAWTARWHLLRVVQGWSENPDADAHAALRCTGRALDLDPENVLALACEGHVLTNLLHRLDDAEDRYNLALEANPNDANARSLRGMMLAFQGRGAEGVHDTERALHLSPLDPHRFFYLAMAAGAYLTPGDFEKAEKYAKASLLLNRTHISTLRMLAVAQQKSGKTGAAQETVSELMRLQPGLRVQSWLKSSPSAEYDTGRQFAQALRDAGVPD</sequence>
<dbReference type="InterPro" id="IPR036388">
    <property type="entry name" value="WH-like_DNA-bd_sf"/>
</dbReference>
<dbReference type="InterPro" id="IPR011990">
    <property type="entry name" value="TPR-like_helical_dom_sf"/>
</dbReference>
<dbReference type="SMART" id="SM00862">
    <property type="entry name" value="Trans_reg_C"/>
    <property type="match status" value="1"/>
</dbReference>
<dbReference type="GO" id="GO:0006355">
    <property type="term" value="P:regulation of DNA-templated transcription"/>
    <property type="evidence" value="ECO:0007669"/>
    <property type="project" value="InterPro"/>
</dbReference>
<dbReference type="InterPro" id="IPR001867">
    <property type="entry name" value="OmpR/PhoB-type_DNA-bd"/>
</dbReference>
<evidence type="ECO:0000256" key="1">
    <source>
        <dbReference type="ARBA" id="ARBA00023125"/>
    </source>
</evidence>
<dbReference type="PROSITE" id="PS51755">
    <property type="entry name" value="OMPR_PHOB"/>
    <property type="match status" value="1"/>
</dbReference>
<dbReference type="SUPFAM" id="SSF46894">
    <property type="entry name" value="C-terminal effector domain of the bipartite response regulators"/>
    <property type="match status" value="1"/>
</dbReference>
<dbReference type="Gene3D" id="1.10.10.10">
    <property type="entry name" value="Winged helix-like DNA-binding domain superfamily/Winged helix DNA-binding domain"/>
    <property type="match status" value="1"/>
</dbReference>
<name>A0A1W2CE84_9RHOB</name>
<dbReference type="AlphaFoldDB" id="A0A1W2CE84"/>
<accession>A0A1W2CE84</accession>
<dbReference type="Gene3D" id="1.25.40.10">
    <property type="entry name" value="Tetratricopeptide repeat domain"/>
    <property type="match status" value="1"/>
</dbReference>
<keyword evidence="5" id="KW-1185">Reference proteome</keyword>
<proteinExistence type="predicted"/>
<feature type="domain" description="OmpR/PhoB-type" evidence="3">
    <location>
        <begin position="77"/>
        <end position="174"/>
    </location>
</feature>
<gene>
    <name evidence="4" type="ORF">SAMN06295998_107124</name>
</gene>
<dbReference type="CDD" id="cd00383">
    <property type="entry name" value="trans_reg_C"/>
    <property type="match status" value="1"/>
</dbReference>
<evidence type="ECO:0000256" key="2">
    <source>
        <dbReference type="PROSITE-ProRule" id="PRU01091"/>
    </source>
</evidence>
<reference evidence="4 5" key="1">
    <citation type="submission" date="2017-04" db="EMBL/GenBank/DDBJ databases">
        <authorList>
            <person name="Afonso C.L."/>
            <person name="Miller P.J."/>
            <person name="Scott M.A."/>
            <person name="Spackman E."/>
            <person name="Goraichik I."/>
            <person name="Dimitrov K.M."/>
            <person name="Suarez D.L."/>
            <person name="Swayne D.E."/>
        </authorList>
    </citation>
    <scope>NUCLEOTIDE SEQUENCE [LARGE SCALE GENOMIC DNA]</scope>
    <source>
        <strain evidence="4 5">CGMCC 1.12644</strain>
    </source>
</reference>
<dbReference type="InterPro" id="IPR016032">
    <property type="entry name" value="Sig_transdc_resp-reg_C-effctor"/>
</dbReference>
<evidence type="ECO:0000259" key="3">
    <source>
        <dbReference type="PROSITE" id="PS51755"/>
    </source>
</evidence>
<dbReference type="Proteomes" id="UP000192330">
    <property type="component" value="Unassembled WGS sequence"/>
</dbReference>
<evidence type="ECO:0000313" key="4">
    <source>
        <dbReference type="EMBL" id="SMC83469.1"/>
    </source>
</evidence>
<dbReference type="GO" id="GO:0003677">
    <property type="term" value="F:DNA binding"/>
    <property type="evidence" value="ECO:0007669"/>
    <property type="project" value="UniProtKB-UniRule"/>
</dbReference>
<organism evidence="4 5">
    <name type="scientific">Primorskyibacter flagellatus</name>
    <dbReference type="NCBI Taxonomy" id="1387277"/>
    <lineage>
        <taxon>Bacteria</taxon>
        <taxon>Pseudomonadati</taxon>
        <taxon>Pseudomonadota</taxon>
        <taxon>Alphaproteobacteria</taxon>
        <taxon>Rhodobacterales</taxon>
        <taxon>Roseobacteraceae</taxon>
        <taxon>Primorskyibacter</taxon>
    </lineage>
</organism>
<evidence type="ECO:0000313" key="5">
    <source>
        <dbReference type="Proteomes" id="UP000192330"/>
    </source>
</evidence>
<protein>
    <submittedName>
        <fullName evidence="4">Transcriptional regulatory protein, C terminal</fullName>
    </submittedName>
</protein>
<feature type="DNA-binding region" description="OmpR/PhoB-type" evidence="2">
    <location>
        <begin position="77"/>
        <end position="174"/>
    </location>
</feature>
<dbReference type="Gene3D" id="3.40.50.10070">
    <property type="entry name" value="TolB, N-terminal domain"/>
    <property type="match status" value="1"/>
</dbReference>
<dbReference type="Pfam" id="PF00486">
    <property type="entry name" value="Trans_reg_C"/>
    <property type="match status" value="1"/>
</dbReference>
<keyword evidence="1 2" id="KW-0238">DNA-binding</keyword>
<dbReference type="STRING" id="1387277.SAMN06295998_107124"/>